<evidence type="ECO:0000313" key="2">
    <source>
        <dbReference type="Proteomes" id="UP001519308"/>
    </source>
</evidence>
<proteinExistence type="predicted"/>
<keyword evidence="2" id="KW-1185">Reference proteome</keyword>
<dbReference type="Proteomes" id="UP001519308">
    <property type="component" value="Unassembled WGS sequence"/>
</dbReference>
<accession>A0ABS4K4G8</accession>
<dbReference type="EMBL" id="JAGGLL010000018">
    <property type="protein sequence ID" value="MBP2022678.1"/>
    <property type="molecule type" value="Genomic_DNA"/>
</dbReference>
<organism evidence="1 2">
    <name type="scientific">Clostridium punense</name>
    <dbReference type="NCBI Taxonomy" id="1054297"/>
    <lineage>
        <taxon>Bacteria</taxon>
        <taxon>Bacillati</taxon>
        <taxon>Bacillota</taxon>
        <taxon>Clostridia</taxon>
        <taxon>Eubacteriales</taxon>
        <taxon>Clostridiaceae</taxon>
        <taxon>Clostridium</taxon>
    </lineage>
</organism>
<evidence type="ECO:0000313" key="1">
    <source>
        <dbReference type="EMBL" id="MBP2022678.1"/>
    </source>
</evidence>
<name>A0ABS4K4G8_9CLOT</name>
<comment type="caution">
    <text evidence="1">The sequence shown here is derived from an EMBL/GenBank/DDBJ whole genome shotgun (WGS) entry which is preliminary data.</text>
</comment>
<dbReference type="RefSeq" id="WP_209649607.1">
    <property type="nucleotide sequence ID" value="NZ_JAGGLL010000018.1"/>
</dbReference>
<reference evidence="1 2" key="1">
    <citation type="submission" date="2021-03" db="EMBL/GenBank/DDBJ databases">
        <title>Genomic Encyclopedia of Type Strains, Phase IV (KMG-IV): sequencing the most valuable type-strain genomes for metagenomic binning, comparative biology and taxonomic classification.</title>
        <authorList>
            <person name="Goeker M."/>
        </authorList>
    </citation>
    <scope>NUCLEOTIDE SEQUENCE [LARGE SCALE GENOMIC DNA]</scope>
    <source>
        <strain evidence="1 2">DSM 28650</strain>
    </source>
</reference>
<sequence>MSIIDEKGKKTITLIRHNDKRKVFDDNDKIYSEFEERTFKGKPTIVRPIQLFLHPNKTRQDYDYLGISSDIICSPIRTYMFFYEDWNYTESTFLGRDVYKLEGIIDRAFTEHNQGKFSLMMDKETGIILQFLSFDDNGNVKSKYECTKLEVNTPIDESVYNKDTSGYVRK</sequence>
<dbReference type="Gene3D" id="2.50.20.10">
    <property type="entry name" value="Lipoprotein localisation LolA/LolB/LppX"/>
    <property type="match status" value="1"/>
</dbReference>
<protein>
    <submittedName>
        <fullName evidence="1">Uncharacterized protein</fullName>
    </submittedName>
</protein>
<gene>
    <name evidence="1" type="ORF">J2Z44_002501</name>
</gene>